<dbReference type="PANTHER" id="PTHR13191">
    <property type="entry name" value="RIBOSOMAL RNA PROCESSING PROTEIN 7-RELATED"/>
    <property type="match status" value="1"/>
</dbReference>
<dbReference type="GeneID" id="62193899"/>
<dbReference type="Pfam" id="PF17799">
    <property type="entry name" value="RRM_Rrp7"/>
    <property type="match status" value="1"/>
</dbReference>
<sequence>MAIKQLREYTVLPVLLPGTRNISKAWHYLFIKKHVTKDEAESKTRSLFIVNIPVGANFNNMKRLMSQVALGANIESFQACEYYDPDNVINYNMDINLSKLSNADFGEENLRDNRIPVGCGVVTFLDRDGMNLALSSIKKLVMSSKSDCKPPEWELFTDKETGSSRYLGVNNRLNAGSLSKDVYSSMKAFEKREHEVEEELKQMTETVDEDGFTVVVGPHRKTKSGIMGSLKTLTDLEHDEKYSKKIKKKEKKDFYRFQIRERKKQEVNDLLKKFKDDQERVRIMREKRRFNPY</sequence>
<dbReference type="InterPro" id="IPR040446">
    <property type="entry name" value="RRP7"/>
</dbReference>
<dbReference type="PANTHER" id="PTHR13191:SF0">
    <property type="entry name" value="RIBOSOMAL RNA-PROCESSING PROTEIN 7 HOMOLOG A-RELATED"/>
    <property type="match status" value="1"/>
</dbReference>
<dbReference type="AlphaFoldDB" id="A0A875RVW3"/>
<keyword evidence="5" id="KW-1185">Reference proteome</keyword>
<dbReference type="GO" id="GO:0034456">
    <property type="term" value="C:UTP-C complex"/>
    <property type="evidence" value="ECO:0007669"/>
    <property type="project" value="TreeGrafter"/>
</dbReference>
<dbReference type="GO" id="GO:0006364">
    <property type="term" value="P:rRNA processing"/>
    <property type="evidence" value="ECO:0007669"/>
    <property type="project" value="TreeGrafter"/>
</dbReference>
<name>A0A875RVW3_EENNA</name>
<dbReference type="OrthoDB" id="5390at2759"/>
<evidence type="ECO:0000259" key="2">
    <source>
        <dbReference type="Pfam" id="PF12923"/>
    </source>
</evidence>
<gene>
    <name evidence="4" type="ORF">FOA43_000498</name>
</gene>
<protein>
    <recommendedName>
        <fullName evidence="6">Ribosomal RNA-processing protein 7</fullName>
    </recommendedName>
</protein>
<dbReference type="Pfam" id="PF12923">
    <property type="entry name" value="RRP7"/>
    <property type="match status" value="1"/>
</dbReference>
<dbReference type="Proteomes" id="UP000662931">
    <property type="component" value="Chromosome 1"/>
</dbReference>
<dbReference type="GO" id="GO:0032545">
    <property type="term" value="C:CURI complex"/>
    <property type="evidence" value="ECO:0007669"/>
    <property type="project" value="TreeGrafter"/>
</dbReference>
<dbReference type="RefSeq" id="XP_038776756.1">
    <property type="nucleotide sequence ID" value="XM_038920828.1"/>
</dbReference>
<dbReference type="Gene3D" id="6.10.250.1770">
    <property type="match status" value="1"/>
</dbReference>
<dbReference type="GO" id="GO:0000028">
    <property type="term" value="P:ribosomal small subunit assembly"/>
    <property type="evidence" value="ECO:0007669"/>
    <property type="project" value="TreeGrafter"/>
</dbReference>
<dbReference type="InterPro" id="IPR024326">
    <property type="entry name" value="RRP7_C"/>
</dbReference>
<evidence type="ECO:0000256" key="1">
    <source>
        <dbReference type="ARBA" id="ARBA00006110"/>
    </source>
</evidence>
<comment type="similarity">
    <text evidence="1">Belongs to the RRP7 family.</text>
</comment>
<feature type="domain" description="Rrp7 RRM-like N-terminal" evidence="3">
    <location>
        <begin position="7"/>
        <end position="167"/>
    </location>
</feature>
<dbReference type="InterPro" id="IPR040447">
    <property type="entry name" value="RRM_Rrp7"/>
</dbReference>
<evidence type="ECO:0000313" key="5">
    <source>
        <dbReference type="Proteomes" id="UP000662931"/>
    </source>
</evidence>
<dbReference type="EMBL" id="CP064812">
    <property type="protein sequence ID" value="QPG73191.1"/>
    <property type="molecule type" value="Genomic_DNA"/>
</dbReference>
<dbReference type="KEGG" id="bnn:FOA43_000498"/>
<feature type="domain" description="Ribosomal RNA-processing protein 7 C-terminal" evidence="2">
    <location>
        <begin position="171"/>
        <end position="293"/>
    </location>
</feature>
<reference evidence="4" key="1">
    <citation type="submission" date="2020-10" db="EMBL/GenBank/DDBJ databases">
        <authorList>
            <person name="Roach M.J.R."/>
        </authorList>
    </citation>
    <scope>NUCLEOTIDE SEQUENCE</scope>
    <source>
        <strain evidence="4">CBS 1945</strain>
    </source>
</reference>
<evidence type="ECO:0008006" key="6">
    <source>
        <dbReference type="Google" id="ProtNLM"/>
    </source>
</evidence>
<proteinExistence type="inferred from homology"/>
<evidence type="ECO:0000259" key="3">
    <source>
        <dbReference type="Pfam" id="PF17799"/>
    </source>
</evidence>
<accession>A0A875RVW3</accession>
<organism evidence="4 5">
    <name type="scientific">Eeniella nana</name>
    <name type="common">Yeast</name>
    <name type="synonym">Brettanomyces nanus</name>
    <dbReference type="NCBI Taxonomy" id="13502"/>
    <lineage>
        <taxon>Eukaryota</taxon>
        <taxon>Fungi</taxon>
        <taxon>Dikarya</taxon>
        <taxon>Ascomycota</taxon>
        <taxon>Saccharomycotina</taxon>
        <taxon>Pichiomycetes</taxon>
        <taxon>Pichiales</taxon>
        <taxon>Pichiaceae</taxon>
        <taxon>Brettanomyces</taxon>
    </lineage>
</organism>
<evidence type="ECO:0000313" key="4">
    <source>
        <dbReference type="EMBL" id="QPG73191.1"/>
    </source>
</evidence>